<dbReference type="SMART" id="SM00248">
    <property type="entry name" value="ANK"/>
    <property type="match status" value="4"/>
</dbReference>
<reference evidence="6 7" key="1">
    <citation type="journal article" date="2023" name="Genes (Basel)">
        <title>Chromosome-Level Genome Assembly and Circadian Gene Repertoire of the Patagonia Blennie Eleginops maclovinus-The Closest Ancestral Proxy of Antarctic Cryonotothenioids.</title>
        <authorList>
            <person name="Cheng C.C."/>
            <person name="Rivera-Colon A.G."/>
            <person name="Minhas B.F."/>
            <person name="Wilson L."/>
            <person name="Rayamajhi N."/>
            <person name="Vargas-Chacoff L."/>
            <person name="Catchen J.M."/>
        </authorList>
    </citation>
    <scope>NUCLEOTIDE SEQUENCE [LARGE SCALE GENOMIC DNA]</scope>
    <source>
        <strain evidence="6">JMC-PN-2008</strain>
    </source>
</reference>
<dbReference type="PROSITE" id="PS50297">
    <property type="entry name" value="ANK_REP_REGION"/>
    <property type="match status" value="2"/>
</dbReference>
<gene>
    <name evidence="6" type="ORF">PBY51_018459</name>
</gene>
<keyword evidence="3 4" id="KW-0040">ANK repeat</keyword>
<dbReference type="Proteomes" id="UP001346869">
    <property type="component" value="Unassembled WGS sequence"/>
</dbReference>
<reference evidence="6 7" key="2">
    <citation type="journal article" date="2023" name="Mol. Biol. Evol.">
        <title>Genomics of Secondarily Temperate Adaptation in the Only Non-Antarctic Icefish.</title>
        <authorList>
            <person name="Rivera-Colon A.G."/>
            <person name="Rayamajhi N."/>
            <person name="Minhas B.F."/>
            <person name="Madrigal G."/>
            <person name="Bilyk K.T."/>
            <person name="Yoon V."/>
            <person name="Hune M."/>
            <person name="Gregory S."/>
            <person name="Cheng C.H.C."/>
            <person name="Catchen J.M."/>
        </authorList>
    </citation>
    <scope>NUCLEOTIDE SEQUENCE [LARGE SCALE GENOMIC DNA]</scope>
    <source>
        <strain evidence="6">JMC-PN-2008</strain>
    </source>
</reference>
<accession>A0AAN8ASD1</accession>
<comment type="similarity">
    <text evidence="1">Belongs to the ANKRD34 family.</text>
</comment>
<protein>
    <recommendedName>
        <fullName evidence="8">Ankyrin repeat domain 34A</fullName>
    </recommendedName>
</protein>
<organism evidence="6 7">
    <name type="scientific">Eleginops maclovinus</name>
    <name type="common">Patagonian blennie</name>
    <name type="synonym">Eleginus maclovinus</name>
    <dbReference type="NCBI Taxonomy" id="56733"/>
    <lineage>
        <taxon>Eukaryota</taxon>
        <taxon>Metazoa</taxon>
        <taxon>Chordata</taxon>
        <taxon>Craniata</taxon>
        <taxon>Vertebrata</taxon>
        <taxon>Euteleostomi</taxon>
        <taxon>Actinopterygii</taxon>
        <taxon>Neopterygii</taxon>
        <taxon>Teleostei</taxon>
        <taxon>Neoteleostei</taxon>
        <taxon>Acanthomorphata</taxon>
        <taxon>Eupercaria</taxon>
        <taxon>Perciformes</taxon>
        <taxon>Notothenioidei</taxon>
        <taxon>Eleginopidae</taxon>
        <taxon>Eleginops</taxon>
    </lineage>
</organism>
<dbReference type="Gene3D" id="1.25.40.20">
    <property type="entry name" value="Ankyrin repeat-containing domain"/>
    <property type="match status" value="1"/>
</dbReference>
<keyword evidence="7" id="KW-1185">Reference proteome</keyword>
<dbReference type="SUPFAM" id="SSF48403">
    <property type="entry name" value="Ankyrin repeat"/>
    <property type="match status" value="1"/>
</dbReference>
<dbReference type="InterPro" id="IPR002110">
    <property type="entry name" value="Ankyrin_rpt"/>
</dbReference>
<dbReference type="InterPro" id="IPR042637">
    <property type="entry name" value="AN34A/B/C"/>
</dbReference>
<feature type="compositionally biased region" description="Low complexity" evidence="5">
    <location>
        <begin position="348"/>
        <end position="357"/>
    </location>
</feature>
<evidence type="ECO:0000313" key="7">
    <source>
        <dbReference type="Proteomes" id="UP001346869"/>
    </source>
</evidence>
<sequence>MGDGVPLQTEGNALLKAVFQGKLRLTRLLLEGGAYINEGNDRGETPVSAACLAAYEDPAARQRMVRYLLEKGADPNIPDKSGRTALIHACAERAGREVVSLLLENGADPSLKDYSGSSALVHAINKGDRDTLQVLLDACKAKGKEVIIITSDTSPSGTKKTKQYLNAPPLPCHCGQAGSRLHVPLRPRPPGDKRPPPHKLLKRLNSEPWGLVAPSVLVPPGDVGLVVPSVLVPLGDGGLEEGGCSRTIAQMNGLSLTDTVRPRLSRRHSIETHDPCSPKLMDRSVSEDYAPLSGASWADKVQQHQILYRRNTAPETQENPGGPGGARALIHPKLTRMEHYESDTHLCPESSPSSPDSGRVSVERRRFNASPLSLLSPRESLENIPSSVSPVLRRRPPGLLERRGSGTLLLDHISHTRPGFLPPLNINPQRPIPDIRANGKPTSPVHAGHRILVPVAPASPKRGPDFKMKKKLMRRHSMQTEQMKQLSTFQEVLAEKVFESSGD</sequence>
<evidence type="ECO:0000256" key="4">
    <source>
        <dbReference type="PROSITE-ProRule" id="PRU00023"/>
    </source>
</evidence>
<feature type="region of interest" description="Disordered" evidence="5">
    <location>
        <begin position="340"/>
        <end position="363"/>
    </location>
</feature>
<evidence type="ECO:0000256" key="5">
    <source>
        <dbReference type="SAM" id="MobiDB-lite"/>
    </source>
</evidence>
<dbReference type="InterPro" id="IPR036770">
    <property type="entry name" value="Ankyrin_rpt-contain_sf"/>
</dbReference>
<evidence type="ECO:0000256" key="3">
    <source>
        <dbReference type="ARBA" id="ARBA00023043"/>
    </source>
</evidence>
<evidence type="ECO:0000313" key="6">
    <source>
        <dbReference type="EMBL" id="KAK5873416.1"/>
    </source>
</evidence>
<evidence type="ECO:0000256" key="2">
    <source>
        <dbReference type="ARBA" id="ARBA00022737"/>
    </source>
</evidence>
<feature type="repeat" description="ANK" evidence="4">
    <location>
        <begin position="42"/>
        <end position="80"/>
    </location>
</feature>
<evidence type="ECO:0008006" key="8">
    <source>
        <dbReference type="Google" id="ProtNLM"/>
    </source>
</evidence>
<dbReference type="EMBL" id="JAUZQC010000003">
    <property type="protein sequence ID" value="KAK5873416.1"/>
    <property type="molecule type" value="Genomic_DNA"/>
</dbReference>
<proteinExistence type="inferred from homology"/>
<dbReference type="AlphaFoldDB" id="A0AAN8ASD1"/>
<dbReference type="Pfam" id="PF12796">
    <property type="entry name" value="Ank_2"/>
    <property type="match status" value="1"/>
</dbReference>
<name>A0AAN8ASD1_ELEMC</name>
<dbReference type="PROSITE" id="PS50088">
    <property type="entry name" value="ANK_REPEAT"/>
    <property type="match status" value="2"/>
</dbReference>
<evidence type="ECO:0000256" key="1">
    <source>
        <dbReference type="ARBA" id="ARBA00010029"/>
    </source>
</evidence>
<dbReference type="PANTHER" id="PTHR24156">
    <property type="entry name" value="ANK_REP_REGION DOMAIN-CONTAINING PROTEIN"/>
    <property type="match status" value="1"/>
</dbReference>
<dbReference type="PANTHER" id="PTHR24156:SF4">
    <property type="entry name" value="ANKYRIN REPEAT DOMAIN 34A"/>
    <property type="match status" value="1"/>
</dbReference>
<feature type="repeat" description="ANK" evidence="4">
    <location>
        <begin position="81"/>
        <end position="114"/>
    </location>
</feature>
<keyword evidence="2" id="KW-0677">Repeat</keyword>
<comment type="caution">
    <text evidence="6">The sequence shown here is derived from an EMBL/GenBank/DDBJ whole genome shotgun (WGS) entry which is preliminary data.</text>
</comment>